<dbReference type="Pfam" id="PF00909">
    <property type="entry name" value="Ammonium_transp"/>
    <property type="match status" value="1"/>
</dbReference>
<evidence type="ECO:0000256" key="3">
    <source>
        <dbReference type="ARBA" id="ARBA00022448"/>
    </source>
</evidence>
<protein>
    <recommendedName>
        <fullName evidence="8 9">Ammonium transporter</fullName>
    </recommendedName>
</protein>
<evidence type="ECO:0000256" key="9">
    <source>
        <dbReference type="RuleBase" id="RU362002"/>
    </source>
</evidence>
<dbReference type="Gene3D" id="1.10.3430.10">
    <property type="entry name" value="Ammonium transporter AmtB like domains"/>
    <property type="match status" value="1"/>
</dbReference>
<dbReference type="SUPFAM" id="SSF111352">
    <property type="entry name" value="Ammonium transporter"/>
    <property type="match status" value="1"/>
</dbReference>
<comment type="similarity">
    <text evidence="2 9">Belongs to the ammonia transporter channel (TC 1.A.11.2) family.</text>
</comment>
<dbReference type="InterPro" id="IPR018047">
    <property type="entry name" value="Ammonium_transpt_CS"/>
</dbReference>
<dbReference type="InterPro" id="IPR001905">
    <property type="entry name" value="Ammonium_transpt"/>
</dbReference>
<evidence type="ECO:0000256" key="4">
    <source>
        <dbReference type="ARBA" id="ARBA00022692"/>
    </source>
</evidence>
<dbReference type="GO" id="GO:0008519">
    <property type="term" value="F:ammonium channel activity"/>
    <property type="evidence" value="ECO:0007669"/>
    <property type="project" value="InterPro"/>
</dbReference>
<dbReference type="AlphaFoldDB" id="A0A3G6J1X4"/>
<evidence type="ECO:0000256" key="8">
    <source>
        <dbReference type="ARBA" id="ARBA00050025"/>
    </source>
</evidence>
<feature type="transmembrane region" description="Helical" evidence="9">
    <location>
        <begin position="39"/>
        <end position="59"/>
    </location>
</feature>
<dbReference type="PANTHER" id="PTHR43029">
    <property type="entry name" value="AMMONIUM TRANSPORTER MEP2"/>
    <property type="match status" value="1"/>
</dbReference>
<evidence type="ECO:0000256" key="2">
    <source>
        <dbReference type="ARBA" id="ARBA00005887"/>
    </source>
</evidence>
<feature type="transmembrane region" description="Helical" evidence="9">
    <location>
        <begin position="181"/>
        <end position="202"/>
    </location>
</feature>
<dbReference type="PANTHER" id="PTHR43029:SF10">
    <property type="entry name" value="AMMONIUM TRANSPORTER MEP2"/>
    <property type="match status" value="1"/>
</dbReference>
<dbReference type="NCBIfam" id="TIGR00836">
    <property type="entry name" value="amt"/>
    <property type="match status" value="1"/>
</dbReference>
<dbReference type="OrthoDB" id="9814202at2"/>
<evidence type="ECO:0000313" key="11">
    <source>
        <dbReference type="EMBL" id="AZA11703.1"/>
    </source>
</evidence>
<dbReference type="RefSeq" id="WP_123934505.1">
    <property type="nucleotide sequence ID" value="NZ_CP033897.1"/>
</dbReference>
<dbReference type="InterPro" id="IPR029020">
    <property type="entry name" value="Ammonium/urea_transptr"/>
</dbReference>
<dbReference type="PROSITE" id="PS01219">
    <property type="entry name" value="AMMONIUM_TRANSP"/>
    <property type="match status" value="1"/>
</dbReference>
<keyword evidence="7 9" id="KW-0924">Ammonia transport</keyword>
<evidence type="ECO:0000256" key="7">
    <source>
        <dbReference type="ARBA" id="ARBA00023177"/>
    </source>
</evidence>
<dbReference type="GO" id="GO:0005886">
    <property type="term" value="C:plasma membrane"/>
    <property type="evidence" value="ECO:0007669"/>
    <property type="project" value="UniProtKB-SubCell"/>
</dbReference>
<feature type="transmembrane region" description="Helical" evidence="9">
    <location>
        <begin position="330"/>
        <end position="350"/>
    </location>
</feature>
<feature type="transmembrane region" description="Helical" evidence="9">
    <location>
        <begin position="103"/>
        <end position="122"/>
    </location>
</feature>
<accession>A0A3G6J1X4</accession>
<keyword evidence="4 9" id="KW-0812">Transmembrane</keyword>
<feature type="transmembrane region" description="Helical" evidence="9">
    <location>
        <begin position="299"/>
        <end position="318"/>
    </location>
</feature>
<feature type="transmembrane region" description="Helical" evidence="9">
    <location>
        <begin position="214"/>
        <end position="232"/>
    </location>
</feature>
<feature type="transmembrane region" description="Helical" evidence="9">
    <location>
        <begin position="370"/>
        <end position="391"/>
    </location>
</feature>
<keyword evidence="3 9" id="KW-0813">Transport</keyword>
<feature type="transmembrane region" description="Helical" evidence="9">
    <location>
        <begin position="129"/>
        <end position="150"/>
    </location>
</feature>
<comment type="subcellular location">
    <subcellularLocation>
        <location evidence="9">Cell membrane</location>
        <topology evidence="9">Multi-pass membrane protein</topology>
    </subcellularLocation>
    <subcellularLocation>
        <location evidence="1">Membrane</location>
        <topology evidence="1">Multi-pass membrane protein</topology>
    </subcellularLocation>
</comment>
<dbReference type="EMBL" id="CP033897">
    <property type="protein sequence ID" value="AZA11703.1"/>
    <property type="molecule type" value="Genomic_DNA"/>
</dbReference>
<evidence type="ECO:0000256" key="5">
    <source>
        <dbReference type="ARBA" id="ARBA00022989"/>
    </source>
</evidence>
<dbReference type="Proteomes" id="UP000271587">
    <property type="component" value="Chromosome"/>
</dbReference>
<feature type="transmembrane region" description="Helical" evidence="9">
    <location>
        <begin position="244"/>
        <end position="264"/>
    </location>
</feature>
<evidence type="ECO:0000256" key="6">
    <source>
        <dbReference type="ARBA" id="ARBA00023136"/>
    </source>
</evidence>
<evidence type="ECO:0000256" key="1">
    <source>
        <dbReference type="ARBA" id="ARBA00004141"/>
    </source>
</evidence>
<name>A0A3G6J1X4_9CORY</name>
<feature type="transmembrane region" description="Helical" evidence="9">
    <location>
        <begin position="276"/>
        <end position="293"/>
    </location>
</feature>
<proteinExistence type="inferred from homology"/>
<sequence length="427" mass="45217">MDTGNAAWMLISCSLVLLMTPSLALFYGGMSRQKSVLNMMMMSFGAASVVSVLYVLWGWSISYGESLWGVIGKPWSAFGLRGVLDVQGDPIIGSHGYPLVIDVAFQLTFAIISVALISGALAERVRFSTWMVFAGCWVTLVYFPVAHMVWNKGLLSDAQHSLASWMFGSESGAANVVPIDFAGGVVVHITAGTAALVLALVVGQRATWPHRPHNLPMVMLGASLLWFGWFGFNAGSAFAADGFAGLAWMNTTLAAAVGMASWLLVERFRDGHATSLGAASGVVAGLVAITPAAGVVTPVSALVIGAGGGVVAAYGVGLKFRFRFDDSLDVVGVHLLAGLWGTLAVGLAAHGRGILSGGGREGLKLLLIQAIIALVAMAWSAIWSLLIAITLKKTMGWRVNREAEYEGIDQTLHAESAYERSHDRYER</sequence>
<keyword evidence="5 9" id="KW-1133">Transmembrane helix</keyword>
<keyword evidence="6 9" id="KW-0472">Membrane</keyword>
<evidence type="ECO:0000259" key="10">
    <source>
        <dbReference type="Pfam" id="PF00909"/>
    </source>
</evidence>
<evidence type="ECO:0000313" key="12">
    <source>
        <dbReference type="Proteomes" id="UP000271587"/>
    </source>
</evidence>
<dbReference type="InterPro" id="IPR024041">
    <property type="entry name" value="NH4_transpt_AmtB-like_dom"/>
</dbReference>
<organism evidence="11 12">
    <name type="scientific">Corynebacterium gerontici</name>
    <dbReference type="NCBI Taxonomy" id="2079234"/>
    <lineage>
        <taxon>Bacteria</taxon>
        <taxon>Bacillati</taxon>
        <taxon>Actinomycetota</taxon>
        <taxon>Actinomycetes</taxon>
        <taxon>Mycobacteriales</taxon>
        <taxon>Corynebacteriaceae</taxon>
        <taxon>Corynebacterium</taxon>
    </lineage>
</organism>
<keyword evidence="12" id="KW-1185">Reference proteome</keyword>
<dbReference type="KEGG" id="cgk:CGERO_07015"/>
<gene>
    <name evidence="11" type="primary">amt</name>
    <name evidence="11" type="ORF">CGERO_07015</name>
</gene>
<feature type="transmembrane region" description="Helical" evidence="9">
    <location>
        <begin position="6"/>
        <end position="27"/>
    </location>
</feature>
<reference evidence="11 12" key="1">
    <citation type="submission" date="2018-11" db="EMBL/GenBank/DDBJ databases">
        <authorList>
            <person name="Kleinhagauer T."/>
            <person name="Glaeser S.P."/>
            <person name="Spergser J."/>
            <person name="Ruckert C."/>
            <person name="Kaempfer P."/>
            <person name="Busse H.-J."/>
        </authorList>
    </citation>
    <scope>NUCLEOTIDE SEQUENCE [LARGE SCALE GENOMIC DNA]</scope>
    <source>
        <strain evidence="11 12">W8</strain>
    </source>
</reference>
<feature type="domain" description="Ammonium transporter AmtB-like" evidence="10">
    <location>
        <begin position="7"/>
        <end position="418"/>
    </location>
</feature>